<evidence type="ECO:0000313" key="2">
    <source>
        <dbReference type="EMBL" id="KAK7064913.1"/>
    </source>
</evidence>
<keyword evidence="3" id="KW-1185">Reference proteome</keyword>
<evidence type="ECO:0000256" key="1">
    <source>
        <dbReference type="SAM" id="MobiDB-lite"/>
    </source>
</evidence>
<protein>
    <submittedName>
        <fullName evidence="2">Uncharacterized protein</fullName>
    </submittedName>
</protein>
<gene>
    <name evidence="2" type="ORF">R3P38DRAFT_3340047</name>
</gene>
<feature type="region of interest" description="Disordered" evidence="1">
    <location>
        <begin position="203"/>
        <end position="224"/>
    </location>
</feature>
<dbReference type="EMBL" id="JAWWNJ010000001">
    <property type="protein sequence ID" value="KAK7064913.1"/>
    <property type="molecule type" value="Genomic_DNA"/>
</dbReference>
<name>A0AAW0EKU9_9AGAR</name>
<reference evidence="2 3" key="1">
    <citation type="journal article" date="2024" name="J Genomics">
        <title>Draft genome sequencing and assembly of Favolaschia claudopus CIRM-BRFM 2984 isolated from oak limbs.</title>
        <authorList>
            <person name="Navarro D."/>
            <person name="Drula E."/>
            <person name="Chaduli D."/>
            <person name="Cazenave R."/>
            <person name="Ahrendt S."/>
            <person name="Wang J."/>
            <person name="Lipzen A."/>
            <person name="Daum C."/>
            <person name="Barry K."/>
            <person name="Grigoriev I.V."/>
            <person name="Favel A."/>
            <person name="Rosso M.N."/>
            <person name="Martin F."/>
        </authorList>
    </citation>
    <scope>NUCLEOTIDE SEQUENCE [LARGE SCALE GENOMIC DNA]</scope>
    <source>
        <strain evidence="2 3">CIRM-BRFM 2984</strain>
    </source>
</reference>
<proteinExistence type="predicted"/>
<comment type="caution">
    <text evidence="2">The sequence shown here is derived from an EMBL/GenBank/DDBJ whole genome shotgun (WGS) entry which is preliminary data.</text>
</comment>
<sequence length="224" mass="24779">MRGGLIFEWGQWLTRWEEGVRRSRWKWAVERRGTFERREEERVVSGLWFGFVVWWKSRAAAKPRGESIEETARDVKKLAGDEGRRSGIDVRRRGTGIEGGVGDEGKARLAVLQTSSMEIEGMRLTAVSTRCEKVGGVVGRRRSGHVVLVIWREVSGADDGYDSNVGKRGCVQRSGGCSERTLQVSFLTSARKILSCGARGSEGEAEEAQWEGSLSGTETGGNRA</sequence>
<accession>A0AAW0EKU9</accession>
<organism evidence="2 3">
    <name type="scientific">Favolaschia claudopus</name>
    <dbReference type="NCBI Taxonomy" id="2862362"/>
    <lineage>
        <taxon>Eukaryota</taxon>
        <taxon>Fungi</taxon>
        <taxon>Dikarya</taxon>
        <taxon>Basidiomycota</taxon>
        <taxon>Agaricomycotina</taxon>
        <taxon>Agaricomycetes</taxon>
        <taxon>Agaricomycetidae</taxon>
        <taxon>Agaricales</taxon>
        <taxon>Marasmiineae</taxon>
        <taxon>Mycenaceae</taxon>
        <taxon>Favolaschia</taxon>
    </lineage>
</organism>
<dbReference type="Proteomes" id="UP001362999">
    <property type="component" value="Unassembled WGS sequence"/>
</dbReference>
<dbReference type="AlphaFoldDB" id="A0AAW0EKU9"/>
<evidence type="ECO:0000313" key="3">
    <source>
        <dbReference type="Proteomes" id="UP001362999"/>
    </source>
</evidence>